<name>A0A1M4N139_9RHOB</name>
<evidence type="ECO:0000256" key="2">
    <source>
        <dbReference type="SAM" id="Coils"/>
    </source>
</evidence>
<evidence type="ECO:0000313" key="6">
    <source>
        <dbReference type="Proteomes" id="UP000184085"/>
    </source>
</evidence>
<proteinExistence type="predicted"/>
<protein>
    <submittedName>
        <fullName evidence="5">Putative sugar ABC transporter substrate-binding protein</fullName>
    </submittedName>
</protein>
<reference evidence="6" key="1">
    <citation type="submission" date="2016-09" db="EMBL/GenBank/DDBJ databases">
        <authorList>
            <person name="Wibberg D."/>
        </authorList>
    </citation>
    <scope>NUCLEOTIDE SEQUENCE [LARGE SCALE GENOMIC DNA]</scope>
</reference>
<dbReference type="Pfam" id="PF02563">
    <property type="entry name" value="Poly_export"/>
    <property type="match status" value="1"/>
</dbReference>
<sequence>MRFFMLTSALVAISFGASAQAEPYRLAVGDQLSLQYDLIESPRTSTIDLDGNLRLPELGSIPAQGWTLDEMEQEISGQMLDAGFSGIPTVSVEIIEYAPVIIAGLAEKGGAYDFVPGMTVGVALAMAGGSDTLHRSGDGLEVASMAARRRSMEHADQIAANILLMARLNAFLSEDDQPATLTNEMRDAIPNLTDADIEQRLEGENIILTSKRQSDAALMQSWDQEIAEGGKQIELLDQRIALKGEIIAQLTSELDNTNALQQKGLSTNSRALEAWRRLAEEREDLLALENAKLTARRAIGMAERTRLNHLSEQRQTALVQLQNAKSRLASAQQNYLLSLNEIALLTGGLDSLSGVTGGASLVFEIRGPRAESFAPQVVTINTELMPGDILVVSADLAG</sequence>
<evidence type="ECO:0000313" key="5">
    <source>
        <dbReference type="EMBL" id="SCM67754.1"/>
    </source>
</evidence>
<keyword evidence="1 3" id="KW-0732">Signal</keyword>
<accession>A0A1M4N139</accession>
<feature type="domain" description="Polysaccharide export protein N-terminal" evidence="4">
    <location>
        <begin position="19"/>
        <end position="94"/>
    </location>
</feature>
<evidence type="ECO:0000256" key="3">
    <source>
        <dbReference type="SAM" id="SignalP"/>
    </source>
</evidence>
<dbReference type="AlphaFoldDB" id="A0A1M4N139"/>
<evidence type="ECO:0000259" key="4">
    <source>
        <dbReference type="Pfam" id="PF02563"/>
    </source>
</evidence>
<dbReference type="EMBL" id="FMJB01000048">
    <property type="protein sequence ID" value="SCM67754.1"/>
    <property type="molecule type" value="Genomic_DNA"/>
</dbReference>
<feature type="signal peptide" evidence="3">
    <location>
        <begin position="1"/>
        <end position="21"/>
    </location>
</feature>
<dbReference type="InterPro" id="IPR003715">
    <property type="entry name" value="Poly_export_N"/>
</dbReference>
<evidence type="ECO:0000256" key="1">
    <source>
        <dbReference type="ARBA" id="ARBA00022729"/>
    </source>
</evidence>
<dbReference type="PANTHER" id="PTHR33619:SF3">
    <property type="entry name" value="POLYSACCHARIDE EXPORT PROTEIN GFCE-RELATED"/>
    <property type="match status" value="1"/>
</dbReference>
<gene>
    <name evidence="5" type="primary">exoF</name>
    <name evidence="5" type="ORF">KARMA_1959</name>
</gene>
<dbReference type="Proteomes" id="UP000184085">
    <property type="component" value="Unassembled WGS sequence"/>
</dbReference>
<keyword evidence="6" id="KW-1185">Reference proteome</keyword>
<feature type="chain" id="PRO_5009906691" evidence="3">
    <location>
        <begin position="22"/>
        <end position="398"/>
    </location>
</feature>
<dbReference type="Gene3D" id="3.30.1950.10">
    <property type="entry name" value="wza like domain"/>
    <property type="match status" value="1"/>
</dbReference>
<dbReference type="GO" id="GO:0015159">
    <property type="term" value="F:polysaccharide transmembrane transporter activity"/>
    <property type="evidence" value="ECO:0007669"/>
    <property type="project" value="InterPro"/>
</dbReference>
<keyword evidence="2" id="KW-0175">Coiled coil</keyword>
<dbReference type="PANTHER" id="PTHR33619">
    <property type="entry name" value="POLYSACCHARIDE EXPORT PROTEIN GFCE-RELATED"/>
    <property type="match status" value="1"/>
</dbReference>
<feature type="coiled-coil region" evidence="2">
    <location>
        <begin position="278"/>
        <end position="334"/>
    </location>
</feature>
<dbReference type="RefSeq" id="WP_072706398.1">
    <property type="nucleotide sequence ID" value="NZ_FMJB01000048.1"/>
</dbReference>
<organism evidence="5 6">
    <name type="scientific">Donghicola eburneus</name>
    <dbReference type="NCBI Taxonomy" id="393278"/>
    <lineage>
        <taxon>Bacteria</taxon>
        <taxon>Pseudomonadati</taxon>
        <taxon>Pseudomonadota</taxon>
        <taxon>Alphaproteobacteria</taxon>
        <taxon>Rhodobacterales</taxon>
        <taxon>Roseobacteraceae</taxon>
        <taxon>Donghicola</taxon>
    </lineage>
</organism>
<dbReference type="InterPro" id="IPR049712">
    <property type="entry name" value="Poly_export"/>
</dbReference>